<dbReference type="Proteomes" id="UP001197609">
    <property type="component" value="Unassembled WGS sequence"/>
</dbReference>
<dbReference type="InterPro" id="IPR013783">
    <property type="entry name" value="Ig-like_fold"/>
</dbReference>
<dbReference type="InterPro" id="IPR003961">
    <property type="entry name" value="FN3_dom"/>
</dbReference>
<dbReference type="CDD" id="cd00838">
    <property type="entry name" value="MPP_superfamily"/>
    <property type="match status" value="1"/>
</dbReference>
<dbReference type="CDD" id="cd00063">
    <property type="entry name" value="FN3"/>
    <property type="match status" value="1"/>
</dbReference>
<dbReference type="SUPFAM" id="SSF56300">
    <property type="entry name" value="Metallo-dependent phosphatases"/>
    <property type="match status" value="1"/>
</dbReference>
<dbReference type="SUPFAM" id="SSF49265">
    <property type="entry name" value="Fibronectin type III"/>
    <property type="match status" value="1"/>
</dbReference>
<feature type="domain" description="Fibronectin type-III" evidence="1">
    <location>
        <begin position="114"/>
        <end position="203"/>
    </location>
</feature>
<gene>
    <name evidence="2" type="ORF">K8G79_07900</name>
</gene>
<dbReference type="Gene3D" id="2.60.40.10">
    <property type="entry name" value="Immunoglobulins"/>
    <property type="match status" value="1"/>
</dbReference>
<dbReference type="PROSITE" id="PS50853">
    <property type="entry name" value="FN3"/>
    <property type="match status" value="1"/>
</dbReference>
<organism evidence="2 3">
    <name type="scientific">Candidatus Methylomirabilis tolerans</name>
    <dbReference type="NCBI Taxonomy" id="3123416"/>
    <lineage>
        <taxon>Bacteria</taxon>
        <taxon>Candidatus Methylomirabilota</taxon>
        <taxon>Candidatus Methylomirabilia</taxon>
        <taxon>Candidatus Methylomirabilales</taxon>
        <taxon>Candidatus Methylomirabilaceae</taxon>
        <taxon>Candidatus Methylomirabilis</taxon>
    </lineage>
</organism>
<dbReference type="Gene3D" id="3.60.21.10">
    <property type="match status" value="1"/>
</dbReference>
<dbReference type="AlphaFoldDB" id="A0AAJ1AIE3"/>
<protein>
    <submittedName>
        <fullName evidence="2">Fibronectin type III domain-containing protein</fullName>
    </submittedName>
</protein>
<dbReference type="EMBL" id="JAIOIU010000097">
    <property type="protein sequence ID" value="MBZ0160042.1"/>
    <property type="molecule type" value="Genomic_DNA"/>
</dbReference>
<sequence length="203" mass="22159">MHHPPYSSGSTHGSSTWMQWPYQSWGASVVLAGHDHDYERIIQGEFPYFVNGLGGRSIYSFGTPVSGSQVRYNGDYGAMLVDADEAGITFQFMSRTGTLIDTYTSTASHCVLAAPTNLTAKAVSISRIDLAWTDNAGNEDGFSIEQSLNGTSFTQIGRVGANVKTYSATGLSPSITYYYRVRAYNNASSSAYSNTVRVRTKRR</sequence>
<evidence type="ECO:0000259" key="1">
    <source>
        <dbReference type="PROSITE" id="PS50853"/>
    </source>
</evidence>
<name>A0AAJ1AIE3_9BACT</name>
<reference evidence="2 3" key="1">
    <citation type="journal article" date="2021" name="bioRxiv">
        <title>Unraveling nitrogen, sulfur and carbon metabolic pathways and microbial community transcriptional responses to substrate deprivation and toxicity stresses in a bioreactor mimicking anoxic brackish coastal sediment conditions.</title>
        <authorList>
            <person name="Martins P.D."/>
            <person name="Echeveste M.J."/>
            <person name="Arshad A."/>
            <person name="Kurth J."/>
            <person name="Ouboter H."/>
            <person name="Jetten M.S.M."/>
            <person name="Welte C.U."/>
        </authorList>
    </citation>
    <scope>NUCLEOTIDE SEQUENCE [LARGE SCALE GENOMIC DNA]</scope>
    <source>
        <strain evidence="2">MAG_38</strain>
    </source>
</reference>
<evidence type="ECO:0000313" key="2">
    <source>
        <dbReference type="EMBL" id="MBZ0160042.1"/>
    </source>
</evidence>
<proteinExistence type="predicted"/>
<dbReference type="InterPro" id="IPR036116">
    <property type="entry name" value="FN3_sf"/>
</dbReference>
<evidence type="ECO:0000313" key="3">
    <source>
        <dbReference type="Proteomes" id="UP001197609"/>
    </source>
</evidence>
<dbReference type="SMART" id="SM00060">
    <property type="entry name" value="FN3"/>
    <property type="match status" value="1"/>
</dbReference>
<accession>A0AAJ1AIE3</accession>
<comment type="caution">
    <text evidence="2">The sequence shown here is derived from an EMBL/GenBank/DDBJ whole genome shotgun (WGS) entry which is preliminary data.</text>
</comment>
<dbReference type="Pfam" id="PF00041">
    <property type="entry name" value="fn3"/>
    <property type="match status" value="1"/>
</dbReference>
<dbReference type="InterPro" id="IPR029052">
    <property type="entry name" value="Metallo-depent_PP-like"/>
</dbReference>